<feature type="region of interest" description="Disordered" evidence="1">
    <location>
        <begin position="46"/>
        <end position="77"/>
    </location>
</feature>
<name>A0A2P4YBD5_9STRA</name>
<dbReference type="EMBL" id="NCKW01004163">
    <property type="protein sequence ID" value="POM74999.1"/>
    <property type="molecule type" value="Genomic_DNA"/>
</dbReference>
<evidence type="ECO:0000313" key="2">
    <source>
        <dbReference type="EMBL" id="POM74999.1"/>
    </source>
</evidence>
<dbReference type="AlphaFoldDB" id="A0A2P4YBD5"/>
<accession>A0A2P4YBD5</accession>
<feature type="compositionally biased region" description="Acidic residues" evidence="1">
    <location>
        <begin position="119"/>
        <end position="128"/>
    </location>
</feature>
<sequence length="137" mass="14466">MTKGTSTLREDRPATATAKGSPHAGISAASFADSADSAIAMTMDATADGSRSVQFEEEDAQGHASDEKKDEEDYEEKAELGYVKTTAELLGFGEVGELSLQVGRMGVPRPVERNLAAEFGEDADDEDQGVAQGERPP</sequence>
<comment type="caution">
    <text evidence="2">The sequence shown here is derived from an EMBL/GenBank/DDBJ whole genome shotgun (WGS) entry which is preliminary data.</text>
</comment>
<proteinExistence type="predicted"/>
<feature type="region of interest" description="Disordered" evidence="1">
    <location>
        <begin position="118"/>
        <end position="137"/>
    </location>
</feature>
<dbReference type="OrthoDB" id="138645at2759"/>
<organism evidence="2 3">
    <name type="scientific">Phytophthora palmivora</name>
    <dbReference type="NCBI Taxonomy" id="4796"/>
    <lineage>
        <taxon>Eukaryota</taxon>
        <taxon>Sar</taxon>
        <taxon>Stramenopiles</taxon>
        <taxon>Oomycota</taxon>
        <taxon>Peronosporomycetes</taxon>
        <taxon>Peronosporales</taxon>
        <taxon>Peronosporaceae</taxon>
        <taxon>Phytophthora</taxon>
    </lineage>
</organism>
<feature type="region of interest" description="Disordered" evidence="1">
    <location>
        <begin position="1"/>
        <end position="25"/>
    </location>
</feature>
<dbReference type="Proteomes" id="UP000237271">
    <property type="component" value="Unassembled WGS sequence"/>
</dbReference>
<reference evidence="2 3" key="1">
    <citation type="journal article" date="2017" name="Genome Biol. Evol.">
        <title>Phytophthora megakarya and P. palmivora, closely related causal agents of cacao black pod rot, underwent increases in genome sizes and gene numbers by different mechanisms.</title>
        <authorList>
            <person name="Ali S.S."/>
            <person name="Shao J."/>
            <person name="Lary D.J."/>
            <person name="Kronmiller B."/>
            <person name="Shen D."/>
            <person name="Strem M.D."/>
            <person name="Amoako-Attah I."/>
            <person name="Akrofi A.Y."/>
            <person name="Begoude B.A."/>
            <person name="Ten Hoopen G.M."/>
            <person name="Coulibaly K."/>
            <person name="Kebe B.I."/>
            <person name="Melnick R.L."/>
            <person name="Guiltinan M.J."/>
            <person name="Tyler B.M."/>
            <person name="Meinhardt L.W."/>
            <person name="Bailey B.A."/>
        </authorList>
    </citation>
    <scope>NUCLEOTIDE SEQUENCE [LARGE SCALE GENOMIC DNA]</scope>
    <source>
        <strain evidence="3">sbr112.9</strain>
    </source>
</reference>
<evidence type="ECO:0000313" key="3">
    <source>
        <dbReference type="Proteomes" id="UP000237271"/>
    </source>
</evidence>
<keyword evidence="3" id="KW-1185">Reference proteome</keyword>
<protein>
    <submittedName>
        <fullName evidence="2">Uncharacterized protein</fullName>
    </submittedName>
</protein>
<gene>
    <name evidence="2" type="ORF">PHPALM_7951</name>
</gene>
<evidence type="ECO:0000256" key="1">
    <source>
        <dbReference type="SAM" id="MobiDB-lite"/>
    </source>
</evidence>